<feature type="compositionally biased region" description="Acidic residues" evidence="1">
    <location>
        <begin position="62"/>
        <end position="72"/>
    </location>
</feature>
<feature type="compositionally biased region" description="Low complexity" evidence="1">
    <location>
        <begin position="48"/>
        <end position="61"/>
    </location>
</feature>
<evidence type="ECO:0000256" key="1">
    <source>
        <dbReference type="SAM" id="MobiDB-lite"/>
    </source>
</evidence>
<keyword evidence="4" id="KW-1185">Reference proteome</keyword>
<dbReference type="AlphaFoldDB" id="A0A5C3QMM3"/>
<feature type="compositionally biased region" description="Polar residues" evidence="1">
    <location>
        <begin position="114"/>
        <end position="124"/>
    </location>
</feature>
<feature type="domain" description="DUF6593" evidence="2">
    <location>
        <begin position="122"/>
        <end position="275"/>
    </location>
</feature>
<gene>
    <name evidence="3" type="ORF">BDV98DRAFT_565535</name>
</gene>
<protein>
    <recommendedName>
        <fullName evidence="2">DUF6593 domain-containing protein</fullName>
    </recommendedName>
</protein>
<dbReference type="OrthoDB" id="3360976at2759"/>
<dbReference type="Pfam" id="PF20236">
    <property type="entry name" value="DUF6593"/>
    <property type="match status" value="1"/>
</dbReference>
<dbReference type="EMBL" id="ML178821">
    <property type="protein sequence ID" value="TFL03193.1"/>
    <property type="molecule type" value="Genomic_DNA"/>
</dbReference>
<name>A0A5C3QMM3_9AGAR</name>
<feature type="compositionally biased region" description="Polar residues" evidence="1">
    <location>
        <begin position="80"/>
        <end position="98"/>
    </location>
</feature>
<proteinExistence type="predicted"/>
<dbReference type="Proteomes" id="UP000305067">
    <property type="component" value="Unassembled WGS sequence"/>
</dbReference>
<feature type="region of interest" description="Disordered" evidence="1">
    <location>
        <begin position="27"/>
        <end position="100"/>
    </location>
</feature>
<feature type="region of interest" description="Disordered" evidence="1">
    <location>
        <begin position="110"/>
        <end position="129"/>
    </location>
</feature>
<sequence>MHIYLSSSFQLNARYHTADGQVLYRTQTPHKGTGSITTITKVVPSDPSSRLAAATASSSDANAEEGEEEPEPEPNAAMQHASSKMWSPNNPFRSTSTPGAGADVLAELEEEQGHASNLKPSTSRYADDPDMPDMQDVYADVAQVKWSWFASSAVRYFSRGEGQDVSTDVYFGKTGFGPYGRHRTFTASNNRQYKWKLGWWTPTLVDLADPSTPLVKFHRKRYGPIMRKHAPSSDTAAGDKKLLGQASLEVVEGHGTQAILDEVITTFVYVETIRKRRERASRNSGGG</sequence>
<evidence type="ECO:0000313" key="4">
    <source>
        <dbReference type="Proteomes" id="UP000305067"/>
    </source>
</evidence>
<accession>A0A5C3QMM3</accession>
<feature type="compositionally biased region" description="Polar residues" evidence="1">
    <location>
        <begin position="27"/>
        <end position="40"/>
    </location>
</feature>
<evidence type="ECO:0000259" key="2">
    <source>
        <dbReference type="Pfam" id="PF20236"/>
    </source>
</evidence>
<evidence type="ECO:0000313" key="3">
    <source>
        <dbReference type="EMBL" id="TFL03193.1"/>
    </source>
</evidence>
<dbReference type="InterPro" id="IPR046528">
    <property type="entry name" value="DUF6593"/>
</dbReference>
<reference evidence="3 4" key="1">
    <citation type="journal article" date="2019" name="Nat. Ecol. Evol.">
        <title>Megaphylogeny resolves global patterns of mushroom evolution.</title>
        <authorList>
            <person name="Varga T."/>
            <person name="Krizsan K."/>
            <person name="Foldi C."/>
            <person name="Dima B."/>
            <person name="Sanchez-Garcia M."/>
            <person name="Sanchez-Ramirez S."/>
            <person name="Szollosi G.J."/>
            <person name="Szarkandi J.G."/>
            <person name="Papp V."/>
            <person name="Albert L."/>
            <person name="Andreopoulos W."/>
            <person name="Angelini C."/>
            <person name="Antonin V."/>
            <person name="Barry K.W."/>
            <person name="Bougher N.L."/>
            <person name="Buchanan P."/>
            <person name="Buyck B."/>
            <person name="Bense V."/>
            <person name="Catcheside P."/>
            <person name="Chovatia M."/>
            <person name="Cooper J."/>
            <person name="Damon W."/>
            <person name="Desjardin D."/>
            <person name="Finy P."/>
            <person name="Geml J."/>
            <person name="Haridas S."/>
            <person name="Hughes K."/>
            <person name="Justo A."/>
            <person name="Karasinski D."/>
            <person name="Kautmanova I."/>
            <person name="Kiss B."/>
            <person name="Kocsube S."/>
            <person name="Kotiranta H."/>
            <person name="LaButti K.M."/>
            <person name="Lechner B.E."/>
            <person name="Liimatainen K."/>
            <person name="Lipzen A."/>
            <person name="Lukacs Z."/>
            <person name="Mihaltcheva S."/>
            <person name="Morgado L.N."/>
            <person name="Niskanen T."/>
            <person name="Noordeloos M.E."/>
            <person name="Ohm R.A."/>
            <person name="Ortiz-Santana B."/>
            <person name="Ovrebo C."/>
            <person name="Racz N."/>
            <person name="Riley R."/>
            <person name="Savchenko A."/>
            <person name="Shiryaev A."/>
            <person name="Soop K."/>
            <person name="Spirin V."/>
            <person name="Szebenyi C."/>
            <person name="Tomsovsky M."/>
            <person name="Tulloss R.E."/>
            <person name="Uehling J."/>
            <person name="Grigoriev I.V."/>
            <person name="Vagvolgyi C."/>
            <person name="Papp T."/>
            <person name="Martin F.M."/>
            <person name="Miettinen O."/>
            <person name="Hibbett D.S."/>
            <person name="Nagy L.G."/>
        </authorList>
    </citation>
    <scope>NUCLEOTIDE SEQUENCE [LARGE SCALE GENOMIC DNA]</scope>
    <source>
        <strain evidence="3 4">CBS 309.79</strain>
    </source>
</reference>
<organism evidence="3 4">
    <name type="scientific">Pterulicium gracile</name>
    <dbReference type="NCBI Taxonomy" id="1884261"/>
    <lineage>
        <taxon>Eukaryota</taxon>
        <taxon>Fungi</taxon>
        <taxon>Dikarya</taxon>
        <taxon>Basidiomycota</taxon>
        <taxon>Agaricomycotina</taxon>
        <taxon>Agaricomycetes</taxon>
        <taxon>Agaricomycetidae</taxon>
        <taxon>Agaricales</taxon>
        <taxon>Pleurotineae</taxon>
        <taxon>Pterulaceae</taxon>
        <taxon>Pterulicium</taxon>
    </lineage>
</organism>